<feature type="region of interest" description="Disordered" evidence="1">
    <location>
        <begin position="1284"/>
        <end position="1388"/>
    </location>
</feature>
<feature type="compositionally biased region" description="Basic and acidic residues" evidence="1">
    <location>
        <begin position="234"/>
        <end position="271"/>
    </location>
</feature>
<evidence type="ECO:0008006" key="4">
    <source>
        <dbReference type="Google" id="ProtNLM"/>
    </source>
</evidence>
<keyword evidence="2" id="KW-0472">Membrane</keyword>
<protein>
    <recommendedName>
        <fullName evidence="4">Titin</fullName>
    </recommendedName>
</protein>
<feature type="region of interest" description="Disordered" evidence="1">
    <location>
        <begin position="230"/>
        <end position="307"/>
    </location>
</feature>
<feature type="compositionally biased region" description="Pro residues" evidence="1">
    <location>
        <begin position="1291"/>
        <end position="1308"/>
    </location>
</feature>
<feature type="region of interest" description="Disordered" evidence="1">
    <location>
        <begin position="54"/>
        <end position="82"/>
    </location>
</feature>
<feature type="region of interest" description="Disordered" evidence="1">
    <location>
        <begin position="321"/>
        <end position="364"/>
    </location>
</feature>
<gene>
    <name evidence="3" type="ORF">g.29773</name>
</gene>
<reference evidence="3" key="1">
    <citation type="submission" date="2015-11" db="EMBL/GenBank/DDBJ databases">
        <title>De novo transcriptome assembly of four potential Pierce s Disease insect vectors from Arizona vineyards.</title>
        <authorList>
            <person name="Tassone E.E."/>
        </authorList>
    </citation>
    <scope>NUCLEOTIDE SEQUENCE</scope>
</reference>
<feature type="region of interest" description="Disordered" evidence="1">
    <location>
        <begin position="1080"/>
        <end position="1103"/>
    </location>
</feature>
<proteinExistence type="predicted"/>
<evidence type="ECO:0000256" key="2">
    <source>
        <dbReference type="SAM" id="Phobius"/>
    </source>
</evidence>
<feature type="region of interest" description="Disordered" evidence="1">
    <location>
        <begin position="706"/>
        <end position="760"/>
    </location>
</feature>
<evidence type="ECO:0000313" key="3">
    <source>
        <dbReference type="EMBL" id="JAS86227.1"/>
    </source>
</evidence>
<feature type="region of interest" description="Disordered" evidence="1">
    <location>
        <begin position="494"/>
        <end position="693"/>
    </location>
</feature>
<feature type="compositionally biased region" description="Basic and acidic residues" evidence="1">
    <location>
        <begin position="54"/>
        <end position="67"/>
    </location>
</feature>
<feature type="compositionally biased region" description="Polar residues" evidence="1">
    <location>
        <begin position="169"/>
        <end position="188"/>
    </location>
</feature>
<feature type="compositionally biased region" description="Pro residues" evidence="1">
    <location>
        <begin position="69"/>
        <end position="79"/>
    </location>
</feature>
<feature type="compositionally biased region" description="Basic and acidic residues" evidence="1">
    <location>
        <begin position="913"/>
        <end position="939"/>
    </location>
</feature>
<dbReference type="PANTHER" id="PTHR48125:SF12">
    <property type="entry name" value="AT HOOK TRANSCRIPTION FACTOR FAMILY-RELATED"/>
    <property type="match status" value="1"/>
</dbReference>
<dbReference type="EMBL" id="GECU01021479">
    <property type="protein sequence ID" value="JAS86227.1"/>
    <property type="molecule type" value="Transcribed_RNA"/>
</dbReference>
<feature type="region of interest" description="Disordered" evidence="1">
    <location>
        <begin position="838"/>
        <end position="867"/>
    </location>
</feature>
<feature type="region of interest" description="Disordered" evidence="1">
    <location>
        <begin position="410"/>
        <end position="442"/>
    </location>
</feature>
<feature type="compositionally biased region" description="Basic residues" evidence="1">
    <location>
        <begin position="1353"/>
        <end position="1365"/>
    </location>
</feature>
<feature type="transmembrane region" description="Helical" evidence="2">
    <location>
        <begin position="1433"/>
        <end position="1452"/>
    </location>
</feature>
<keyword evidence="2" id="KW-1133">Transmembrane helix</keyword>
<feature type="region of interest" description="Disordered" evidence="1">
    <location>
        <begin position="913"/>
        <end position="973"/>
    </location>
</feature>
<feature type="compositionally biased region" description="Polar residues" evidence="1">
    <location>
        <begin position="295"/>
        <end position="305"/>
    </location>
</feature>
<feature type="region of interest" description="Disordered" evidence="1">
    <location>
        <begin position="169"/>
        <end position="191"/>
    </location>
</feature>
<keyword evidence="2" id="KW-0812">Transmembrane</keyword>
<name>A0A1B6IH42_9HEMI</name>
<feature type="compositionally biased region" description="Low complexity" evidence="1">
    <location>
        <begin position="1309"/>
        <end position="1320"/>
    </location>
</feature>
<organism evidence="3">
    <name type="scientific">Homalodisca liturata</name>
    <dbReference type="NCBI Taxonomy" id="320908"/>
    <lineage>
        <taxon>Eukaryota</taxon>
        <taxon>Metazoa</taxon>
        <taxon>Ecdysozoa</taxon>
        <taxon>Arthropoda</taxon>
        <taxon>Hexapoda</taxon>
        <taxon>Insecta</taxon>
        <taxon>Pterygota</taxon>
        <taxon>Neoptera</taxon>
        <taxon>Paraneoptera</taxon>
        <taxon>Hemiptera</taxon>
        <taxon>Auchenorrhyncha</taxon>
        <taxon>Membracoidea</taxon>
        <taxon>Cicadellidae</taxon>
        <taxon>Cicadellinae</taxon>
        <taxon>Proconiini</taxon>
        <taxon>Homalodisca</taxon>
    </lineage>
</organism>
<evidence type="ECO:0000256" key="1">
    <source>
        <dbReference type="SAM" id="MobiDB-lite"/>
    </source>
</evidence>
<sequence length="1470" mass="168058">MTKFPPWQAYYTNLPPGKQVPPPVPIKTYKWEDVRRERLAGVYPWTHVIKGPFDDKEFQDSRDHEYEPINPPSSQPVSPPLLKVTDQEGQDKVTEVEKTTEKIDFTPIIDRSEHQFLRIPLNSDLVIPIGKEEIESLKYEDEEDKEQTEHAMTAQDIQDQMEERYFSGTPTTTISRTDGEFNTSQMDSSGLDELPLKKDARRGFNPKGLQQRLQTQAGRLRSRIRSIPRPKINFPERPKIHLPERPKFNFPERPKFNFPERPKFNIKRPDIKLPNFNFGKTKTSSIRRPLRDRSQVPSNQSTVGSKKNIFDSINFRTYPRIFSKKKKTPQGRRALTPPPRMETESTPPSSPASRTGPINQRWSQRFKDIKFVDSDNQSDLKKPSFDDEVEDDSAAFRDTDFKTAIVLSDKKQMKTESSNSIPGSDKEQQSSGTSSERHRAGVIEEIDSDEFFLREKGLSREDVDVSRYLSLEIRDAFRSPKNALARLDGDLYDEDNEGYELETPQKPLGEPIRLSMEAIRKQSLEQIRMTPERDEEYRSEPDQDEGEIEEEPVRPERTRSLKKRATRSVSEESRSETDNQFNTFPPNRPNRVRKQSSQSKHSVPFEDYNEPEKENIQVDIDKRQPSIPSLAITDTTKEMSPTRYIDESSEALNEPWIDEPQPPLPPKRRKSTRGSSQDKESLSAHYNKEEWLEDVQNEDMVLDEMIALQREADQDRPLQNGYYDSPPPLPMRKSRSQGTSLADEDRTSRGADSLISETRTHLTEDIEIKPEIKAFTPDYAVVEKTVIEAKPKTVVEKPIRPPPPSRKKKTAAQLTALKNQSINFFFTYPRRAIKKSLLKQQSPAPIRPVRNYSSIGPSRPPRRNRVFREPVYEGEFIPLKAEDDPVQDQDDLKKEYFDSEKIDSILLETEADDSLKKKSDQEELQERDLQSGDVIEKMKGRPLPPPPRPPRKNKEDFPDAAYDDDEDLDREASEEVVVERIDILVGHPEHVRRDTEKSLSLPPDDFEPIDEFCERDSEQFLELDASVPTPEPIEEPPVKVERRKKSLSTTQVAPTPVYPVEVTVSTQTDTLPDGFYVEEEQQTEYSKSEETQSKTPQPEVQKEVEVEKKVETIIEHKVVVIPTPETEILKARKIHVSELDVEKLNVTELQAQKITVSDIDGVSMQVTELTSKSGHLVVSGIDLPSSFLEALIPPPPPAPIIQIQSATQTPPEMTDSQTNTTPQEELPPRFIVQPVEIAPNPSAQPQPLQSPSPIQQPILIPQLIQSQPLLSQLTQPGLYIQTQQPVDSQPTPLPTPSPPQKRPSPPPSIVIQSPQGQSSPAYVPGLIPSSPPPRSPPRTRSHGHDSEEELRMLPRRRRHHSHKHSTQYSSDEEDEEEFPSFPIARRTHQREQNSAELIRQLVSIWQASFMRGVNHVVEGLNTAFPEGEKRKDAQTAACIILVLFAGLIMLGWGTDRTVHHHHWDFLPPNP</sequence>
<feature type="compositionally biased region" description="Basic and acidic residues" evidence="1">
    <location>
        <begin position="1342"/>
        <end position="1352"/>
    </location>
</feature>
<feature type="compositionally biased region" description="Basic and acidic residues" evidence="1">
    <location>
        <begin position="610"/>
        <end position="624"/>
    </location>
</feature>
<feature type="compositionally biased region" description="Basic and acidic residues" evidence="1">
    <location>
        <begin position="676"/>
        <end position="690"/>
    </location>
</feature>
<dbReference type="PANTHER" id="PTHR48125">
    <property type="entry name" value="LP07818P1"/>
    <property type="match status" value="1"/>
</dbReference>
<feature type="compositionally biased region" description="Low complexity" evidence="1">
    <location>
        <begin position="344"/>
        <end position="357"/>
    </location>
</feature>
<feature type="compositionally biased region" description="Basic and acidic residues" evidence="1">
    <location>
        <begin position="530"/>
        <end position="541"/>
    </location>
</feature>
<accession>A0A1B6IH42</accession>